<evidence type="ECO:0000256" key="1">
    <source>
        <dbReference type="ARBA" id="ARBA00001954"/>
    </source>
</evidence>
<keyword evidence="9" id="KW-0496">Mitochondrion</keyword>
<evidence type="ECO:0000256" key="3">
    <source>
        <dbReference type="ARBA" id="ARBA00022590"/>
    </source>
</evidence>
<dbReference type="FunFam" id="2.60.120.590:FF:000009">
    <property type="entry name" value="Alpha-ketoglutarate-dependent dioxygenase alkB homolog 7, mitochondrial"/>
    <property type="match status" value="1"/>
</dbReference>
<accession>V9L7I1</accession>
<dbReference type="GO" id="GO:0005759">
    <property type="term" value="C:mitochondrial matrix"/>
    <property type="evidence" value="ECO:0007669"/>
    <property type="project" value="UniProtKB-SubCell"/>
</dbReference>
<keyword evidence="4" id="KW-0479">Metal-binding</keyword>
<evidence type="ECO:0000256" key="10">
    <source>
        <dbReference type="ARBA" id="ARBA00054545"/>
    </source>
</evidence>
<keyword evidence="7" id="KW-0560">Oxidoreductase</keyword>
<comment type="cofactor">
    <cofactor evidence="1">
        <name>Fe(2+)</name>
        <dbReference type="ChEBI" id="CHEBI:29033"/>
    </cofactor>
</comment>
<evidence type="ECO:0000256" key="11">
    <source>
        <dbReference type="ARBA" id="ARBA00073530"/>
    </source>
</evidence>
<dbReference type="PANTHER" id="PTHR21052:SF0">
    <property type="entry name" value="ALPHA-KETOGLUTARATE-DEPENDENT DIOXYGENASE ALKB HOMOLOG 7, MITOCHONDRIAL"/>
    <property type="match status" value="1"/>
</dbReference>
<sequence length="219" mass="24726">MAACGRALGLGRGLGRGLCSAPGRRLMLGSDPAVLERVSRDVELREEFVSPEEEAALLRELEPSLKRLRYQREHWDQAIHGYRETERSRWGEESEAILQRVRDAAFLPGAEQLSMVHVLDLEKEGFIRAHVDSVKFCGDTIAGLCLLSAGVMRLVSEEDKINYVDLLLQRRCLYILRGTARYTFSHQILADKESFFAGERVPRDRRISVICRNLPSSAG</sequence>
<evidence type="ECO:0000256" key="12">
    <source>
        <dbReference type="ARBA" id="ARBA00077993"/>
    </source>
</evidence>
<keyword evidence="8" id="KW-0408">Iron</keyword>
<evidence type="ECO:0000313" key="13">
    <source>
        <dbReference type="EMBL" id="AFP07800.1"/>
    </source>
</evidence>
<organism evidence="13">
    <name type="scientific">Callorhinchus milii</name>
    <name type="common">Ghost shark</name>
    <dbReference type="NCBI Taxonomy" id="7868"/>
    <lineage>
        <taxon>Eukaryota</taxon>
        <taxon>Metazoa</taxon>
        <taxon>Chordata</taxon>
        <taxon>Craniata</taxon>
        <taxon>Vertebrata</taxon>
        <taxon>Chondrichthyes</taxon>
        <taxon>Holocephali</taxon>
        <taxon>Chimaeriformes</taxon>
        <taxon>Callorhinchidae</taxon>
        <taxon>Callorhinchus</taxon>
    </lineage>
</organism>
<evidence type="ECO:0000256" key="8">
    <source>
        <dbReference type="ARBA" id="ARBA00023004"/>
    </source>
</evidence>
<evidence type="ECO:0000256" key="7">
    <source>
        <dbReference type="ARBA" id="ARBA00023002"/>
    </source>
</evidence>
<dbReference type="SUPFAM" id="SSF51197">
    <property type="entry name" value="Clavaminate synthase-like"/>
    <property type="match status" value="1"/>
</dbReference>
<evidence type="ECO:0000256" key="5">
    <source>
        <dbReference type="ARBA" id="ARBA00022946"/>
    </source>
</evidence>
<protein>
    <recommendedName>
        <fullName evidence="11">Alpha-ketoglutarate-dependent dioxygenase alkB homolog 7, mitochondrial</fullName>
    </recommendedName>
    <alternativeName>
        <fullName evidence="12">Alkylated DNA repair protein alkB homolog 7</fullName>
    </alternativeName>
</protein>
<comment type="subcellular location">
    <subcellularLocation>
        <location evidence="2">Mitochondrion matrix</location>
    </subcellularLocation>
</comment>
<name>V9L7I1_CALMI</name>
<evidence type="ECO:0000256" key="9">
    <source>
        <dbReference type="ARBA" id="ARBA00023128"/>
    </source>
</evidence>
<dbReference type="GO" id="GO:0051213">
    <property type="term" value="F:dioxygenase activity"/>
    <property type="evidence" value="ECO:0007669"/>
    <property type="project" value="UniProtKB-KW"/>
</dbReference>
<reference evidence="13" key="1">
    <citation type="journal article" date="2014" name="Nature">
        <title>Elephant shark genome provides unique insights into gnathostome evolution.</title>
        <authorList>
            <consortium name="International Elephant Shark Genome Sequencing Consortium"/>
            <person name="Venkatesh B."/>
            <person name="Lee A.P."/>
            <person name="Ravi V."/>
            <person name="Maurya A.K."/>
            <person name="Lian M.M."/>
            <person name="Swann J.B."/>
            <person name="Ohta Y."/>
            <person name="Flajnik M.F."/>
            <person name="Sutoh Y."/>
            <person name="Kasahara M."/>
            <person name="Hoon S."/>
            <person name="Gangu V."/>
            <person name="Roy S.W."/>
            <person name="Irimia M."/>
            <person name="Korzh V."/>
            <person name="Kondrychyn I."/>
            <person name="Lim Z.W."/>
            <person name="Tay B.H."/>
            <person name="Tohari S."/>
            <person name="Kong K.W."/>
            <person name="Ho S."/>
            <person name="Lorente-Galdos B."/>
            <person name="Quilez J."/>
            <person name="Marques-Bonet T."/>
            <person name="Raney B.J."/>
            <person name="Ingham P.W."/>
            <person name="Tay A."/>
            <person name="Hillier L.W."/>
            <person name="Minx P."/>
            <person name="Boehm T."/>
            <person name="Wilson R.K."/>
            <person name="Brenner S."/>
            <person name="Warren W.C."/>
        </authorList>
    </citation>
    <scope>NUCLEOTIDE SEQUENCE</scope>
    <source>
        <tissue evidence="13">Testis</tissue>
    </source>
</reference>
<comment type="function">
    <text evidence="10">May function as protein hydroxylase; can catalyze auto-hydroxylation at Leu-110 (in vitro), but this activity may be due to the absence of the true substrate. Required to induce programmed necrosis in response to DNA damage caused by cytotoxic alkylating agents. Acts by triggering the collapse of mitochondrial membrane potential and loss of mitochondrial function that leads to energy depletion and cell death. ALKBH7-mediated necrosis is probably required to prevent the accumulation of cells with DNA damage. Does not display DNA demethylase activity. Involved in fatty acid metabolism.</text>
</comment>
<dbReference type="GO" id="GO:0012501">
    <property type="term" value="P:programmed cell death"/>
    <property type="evidence" value="ECO:0007669"/>
    <property type="project" value="UniProtKB-KW"/>
</dbReference>
<keyword evidence="6 13" id="KW-0223">Dioxygenase</keyword>
<dbReference type="GO" id="GO:0006631">
    <property type="term" value="P:fatty acid metabolic process"/>
    <property type="evidence" value="ECO:0007669"/>
    <property type="project" value="TreeGrafter"/>
</dbReference>
<dbReference type="InterPro" id="IPR032870">
    <property type="entry name" value="ALKBH7-like"/>
</dbReference>
<evidence type="ECO:0000256" key="2">
    <source>
        <dbReference type="ARBA" id="ARBA00004305"/>
    </source>
</evidence>
<dbReference type="Gene3D" id="2.60.120.590">
    <property type="entry name" value="Alpha-ketoglutarate-dependent dioxygenase AlkB-like"/>
    <property type="match status" value="1"/>
</dbReference>
<dbReference type="GO" id="GO:0046872">
    <property type="term" value="F:metal ion binding"/>
    <property type="evidence" value="ECO:0007669"/>
    <property type="project" value="UniProtKB-KW"/>
</dbReference>
<dbReference type="EMBL" id="JW875283">
    <property type="protein sequence ID" value="AFP07800.1"/>
    <property type="molecule type" value="mRNA"/>
</dbReference>
<keyword evidence="3" id="KW-1210">Necrosis</keyword>
<evidence type="ECO:0000256" key="6">
    <source>
        <dbReference type="ARBA" id="ARBA00022964"/>
    </source>
</evidence>
<dbReference type="GO" id="GO:0006974">
    <property type="term" value="P:DNA damage response"/>
    <property type="evidence" value="ECO:0007669"/>
    <property type="project" value="InterPro"/>
</dbReference>
<dbReference type="InterPro" id="IPR037151">
    <property type="entry name" value="AlkB-like_sf"/>
</dbReference>
<dbReference type="PANTHER" id="PTHR21052">
    <property type="entry name" value="SPERMATOGENESIS ASSOCIATED 11-RELATED"/>
    <property type="match status" value="1"/>
</dbReference>
<dbReference type="AlphaFoldDB" id="V9L7I1"/>
<proteinExistence type="evidence at transcript level"/>
<keyword evidence="5" id="KW-0809">Transit peptide</keyword>
<evidence type="ECO:0000256" key="4">
    <source>
        <dbReference type="ARBA" id="ARBA00022723"/>
    </source>
</evidence>